<dbReference type="InterPro" id="IPR036188">
    <property type="entry name" value="FAD/NAD-bd_sf"/>
</dbReference>
<feature type="transmembrane region" description="Helical" evidence="2">
    <location>
        <begin position="6"/>
        <end position="23"/>
    </location>
</feature>
<dbReference type="KEGG" id="amyt:AMYT_1700"/>
<dbReference type="PROSITE" id="PS51257">
    <property type="entry name" value="PROKAR_LIPOPROTEIN"/>
    <property type="match status" value="1"/>
</dbReference>
<evidence type="ECO:0000313" key="4">
    <source>
        <dbReference type="EMBL" id="RXK15672.1"/>
    </source>
</evidence>
<keyword evidence="2" id="KW-1133">Transmembrane helix</keyword>
<keyword evidence="5" id="KW-1185">Reference proteome</keyword>
<sequence length="392" mass="44540">MYKEYDYVIVGAGIAGCCVAYFLKQYSKSILLLDKNKKSCLGASGAAGAFLSPLLGKPNEFKDLVTTSLNFSTQFYKNLEEDVLNNCGVCRIPKNEEDKEKFESYKPYIDFEYEELNEGYFFKIGSQITPNLVCKLLTKECEKLMNYKVEDLQQDAKKSWIINNEIKAKNLILTTGANTKLIEEKYFNIRAVWGQKIDIKTSTFNNINYHKECSVSLVTKTFDDGKYLLSLGATHHRFNCDKEICDYCIDSVNINSCAKCYTNDITSKDSQKLINLGNDIIKLNDVEVVDIKIGARACSVDYFPMVGKLVDSKATIEKYPHLVNGSFITDDKLLMLENLYILNGVGGRGFVLSPYLANELVESIINNKKLDENIISNRLFKRWVKKYKLNNG</sequence>
<dbReference type="Pfam" id="PF01266">
    <property type="entry name" value="DAO"/>
    <property type="match status" value="1"/>
</dbReference>
<keyword evidence="2" id="KW-0472">Membrane</keyword>
<dbReference type="AlphaFoldDB" id="A0AAX2AH16"/>
<reference evidence="4 5" key="1">
    <citation type="submission" date="2017-09" db="EMBL/GenBank/DDBJ databases">
        <title>Genomics of the genus Arcobacter.</title>
        <authorList>
            <person name="Perez-Cataluna A."/>
            <person name="Figueras M.J."/>
            <person name="Salas-Masso N."/>
        </authorList>
    </citation>
    <scope>NUCLEOTIDE SEQUENCE [LARGE SCALE GENOMIC DNA]</scope>
    <source>
        <strain evidence="4 5">CECT 7386</strain>
    </source>
</reference>
<comment type="caution">
    <text evidence="4">The sequence shown here is derived from an EMBL/GenBank/DDBJ whole genome shotgun (WGS) entry which is preliminary data.</text>
</comment>
<dbReference type="SUPFAM" id="SSF51905">
    <property type="entry name" value="FAD/NAD(P)-binding domain"/>
    <property type="match status" value="1"/>
</dbReference>
<proteinExistence type="predicted"/>
<dbReference type="Gene3D" id="3.50.50.60">
    <property type="entry name" value="FAD/NAD(P)-binding domain"/>
    <property type="match status" value="1"/>
</dbReference>
<dbReference type="RefSeq" id="WP_114842119.1">
    <property type="nucleotide sequence ID" value="NZ_CP031219.1"/>
</dbReference>
<accession>A0AAX2AH16</accession>
<evidence type="ECO:0000256" key="2">
    <source>
        <dbReference type="SAM" id="Phobius"/>
    </source>
</evidence>
<dbReference type="GO" id="GO:0005737">
    <property type="term" value="C:cytoplasm"/>
    <property type="evidence" value="ECO:0007669"/>
    <property type="project" value="TreeGrafter"/>
</dbReference>
<dbReference type="Gene3D" id="3.30.9.10">
    <property type="entry name" value="D-Amino Acid Oxidase, subunit A, domain 2"/>
    <property type="match status" value="1"/>
</dbReference>
<dbReference type="Proteomes" id="UP000290092">
    <property type="component" value="Unassembled WGS sequence"/>
</dbReference>
<dbReference type="EMBL" id="NXID01000023">
    <property type="protein sequence ID" value="RXK15672.1"/>
    <property type="molecule type" value="Genomic_DNA"/>
</dbReference>
<protein>
    <submittedName>
        <fullName evidence="4">D-amino-acid oxidase</fullName>
    </submittedName>
</protein>
<dbReference type="InterPro" id="IPR006076">
    <property type="entry name" value="FAD-dep_OxRdtase"/>
</dbReference>
<name>A0AAX2AH16_9BACT</name>
<evidence type="ECO:0000313" key="5">
    <source>
        <dbReference type="Proteomes" id="UP000290092"/>
    </source>
</evidence>
<feature type="domain" description="FAD dependent oxidoreductase" evidence="3">
    <location>
        <begin position="6"/>
        <end position="362"/>
    </location>
</feature>
<gene>
    <name evidence="4" type="ORF">CP985_07110</name>
</gene>
<keyword evidence="1" id="KW-0560">Oxidoreductase</keyword>
<evidence type="ECO:0000256" key="1">
    <source>
        <dbReference type="ARBA" id="ARBA00023002"/>
    </source>
</evidence>
<keyword evidence="2" id="KW-0812">Transmembrane</keyword>
<evidence type="ECO:0000259" key="3">
    <source>
        <dbReference type="Pfam" id="PF01266"/>
    </source>
</evidence>
<dbReference type="PANTHER" id="PTHR13847:SF289">
    <property type="entry name" value="GLYCINE OXIDASE"/>
    <property type="match status" value="1"/>
</dbReference>
<organism evidence="4 5">
    <name type="scientific">Malaciobacter mytili LMG 24559</name>
    <dbReference type="NCBI Taxonomy" id="1032238"/>
    <lineage>
        <taxon>Bacteria</taxon>
        <taxon>Pseudomonadati</taxon>
        <taxon>Campylobacterota</taxon>
        <taxon>Epsilonproteobacteria</taxon>
        <taxon>Campylobacterales</taxon>
        <taxon>Arcobacteraceae</taxon>
        <taxon>Malaciobacter</taxon>
    </lineage>
</organism>
<dbReference type="PANTHER" id="PTHR13847">
    <property type="entry name" value="SARCOSINE DEHYDROGENASE-RELATED"/>
    <property type="match status" value="1"/>
</dbReference>
<dbReference type="GO" id="GO:0016491">
    <property type="term" value="F:oxidoreductase activity"/>
    <property type="evidence" value="ECO:0007669"/>
    <property type="project" value="UniProtKB-KW"/>
</dbReference>